<proteinExistence type="inferred from homology"/>
<comment type="caution">
    <text evidence="4">The sequence shown here is derived from an EMBL/GenBank/DDBJ whole genome shotgun (WGS) entry which is preliminary data.</text>
</comment>
<protein>
    <submittedName>
        <fullName evidence="4">GroES-like protein</fullName>
    </submittedName>
</protein>
<accession>A0ABR1W6C9</accession>
<keyword evidence="5" id="KW-1185">Reference proteome</keyword>
<keyword evidence="2" id="KW-0560">Oxidoreductase</keyword>
<dbReference type="InterPro" id="IPR011032">
    <property type="entry name" value="GroES-like_sf"/>
</dbReference>
<organism evidence="4 5">
    <name type="scientific">Apiospora phragmitis</name>
    <dbReference type="NCBI Taxonomy" id="2905665"/>
    <lineage>
        <taxon>Eukaryota</taxon>
        <taxon>Fungi</taxon>
        <taxon>Dikarya</taxon>
        <taxon>Ascomycota</taxon>
        <taxon>Pezizomycotina</taxon>
        <taxon>Sordariomycetes</taxon>
        <taxon>Xylariomycetidae</taxon>
        <taxon>Amphisphaeriales</taxon>
        <taxon>Apiosporaceae</taxon>
        <taxon>Apiospora</taxon>
    </lineage>
</organism>
<dbReference type="SUPFAM" id="SSF51735">
    <property type="entry name" value="NAD(P)-binding Rossmann-fold domains"/>
    <property type="match status" value="1"/>
</dbReference>
<dbReference type="RefSeq" id="XP_066720119.1">
    <property type="nucleotide sequence ID" value="XM_066854264.1"/>
</dbReference>
<reference evidence="4 5" key="1">
    <citation type="submission" date="2023-01" db="EMBL/GenBank/DDBJ databases">
        <title>Analysis of 21 Apiospora genomes using comparative genomics revels a genus with tremendous synthesis potential of carbohydrate active enzymes and secondary metabolites.</title>
        <authorList>
            <person name="Sorensen T."/>
        </authorList>
    </citation>
    <scope>NUCLEOTIDE SEQUENCE [LARGE SCALE GENOMIC DNA]</scope>
    <source>
        <strain evidence="4 5">CBS 135458</strain>
    </source>
</reference>
<comment type="similarity">
    <text evidence="1">Belongs to the zinc-containing alcohol dehydrogenase family.</text>
</comment>
<dbReference type="SUPFAM" id="SSF50129">
    <property type="entry name" value="GroES-like"/>
    <property type="match status" value="1"/>
</dbReference>
<dbReference type="PANTHER" id="PTHR45348:SF2">
    <property type="entry name" value="ZINC-TYPE ALCOHOL DEHYDROGENASE-LIKE PROTEIN C2E1P3.01"/>
    <property type="match status" value="1"/>
</dbReference>
<dbReference type="Pfam" id="PF08240">
    <property type="entry name" value="ADH_N"/>
    <property type="match status" value="1"/>
</dbReference>
<evidence type="ECO:0000259" key="3">
    <source>
        <dbReference type="SMART" id="SM00829"/>
    </source>
</evidence>
<dbReference type="Proteomes" id="UP001480595">
    <property type="component" value="Unassembled WGS sequence"/>
</dbReference>
<dbReference type="SMART" id="SM00829">
    <property type="entry name" value="PKS_ER"/>
    <property type="match status" value="1"/>
</dbReference>
<evidence type="ECO:0000256" key="2">
    <source>
        <dbReference type="ARBA" id="ARBA00023002"/>
    </source>
</evidence>
<feature type="domain" description="Enoyl reductase (ER)" evidence="3">
    <location>
        <begin position="25"/>
        <end position="321"/>
    </location>
</feature>
<dbReference type="InterPro" id="IPR036291">
    <property type="entry name" value="NAD(P)-bd_dom_sf"/>
</dbReference>
<dbReference type="EMBL" id="JAQQWL010000003">
    <property type="protein sequence ID" value="KAK8079048.1"/>
    <property type="molecule type" value="Genomic_DNA"/>
</dbReference>
<dbReference type="CDD" id="cd08249">
    <property type="entry name" value="enoyl_reductase_like"/>
    <property type="match status" value="1"/>
</dbReference>
<evidence type="ECO:0000256" key="1">
    <source>
        <dbReference type="ARBA" id="ARBA00008072"/>
    </source>
</evidence>
<name>A0ABR1W6C9_9PEZI</name>
<gene>
    <name evidence="4" type="ORF">PG994_002855</name>
</gene>
<dbReference type="Gene3D" id="3.90.180.10">
    <property type="entry name" value="Medium-chain alcohol dehydrogenases, catalytic domain"/>
    <property type="match status" value="1"/>
</dbReference>
<dbReference type="Gene3D" id="3.40.50.720">
    <property type="entry name" value="NAD(P)-binding Rossmann-like Domain"/>
    <property type="match status" value="1"/>
</dbReference>
<dbReference type="InterPro" id="IPR020843">
    <property type="entry name" value="ER"/>
</dbReference>
<dbReference type="GeneID" id="92087327"/>
<dbReference type="InterPro" id="IPR047122">
    <property type="entry name" value="Trans-enoyl_RdTase-like"/>
</dbReference>
<dbReference type="PANTHER" id="PTHR45348">
    <property type="entry name" value="HYPOTHETICAL OXIDOREDUCTASE (EUROFUNG)"/>
    <property type="match status" value="1"/>
</dbReference>
<evidence type="ECO:0000313" key="4">
    <source>
        <dbReference type="EMBL" id="KAK8079048.1"/>
    </source>
</evidence>
<dbReference type="InterPro" id="IPR013154">
    <property type="entry name" value="ADH-like_N"/>
</dbReference>
<evidence type="ECO:0000313" key="5">
    <source>
        <dbReference type="Proteomes" id="UP001480595"/>
    </source>
</evidence>
<sequence length="385" mass="39556">MATTTTTTSTTPTKNMAAWLTAPKARPFTVAEAPMPAPGPDEVVVRVHAVALNPVDWFIQAVGIIVPADTGYPAVIGCDLAGEVVAVGANSVSSSSSGPASFAPGDRVCGLAGGREAGDFRTGAFQLYAKADRGLSAKIPDAVSYAQAAVLPLGLSTAATALFQKDALALPLPGSSSPSPSSSSSSFDKDDQKKKVLLVWGGRTSVGSCAIQLAAAAGLDVATTASARNHAYCRGLGATWVFDYHNDAAAVEDEICVGVLDAWSRGSIVQCARVVLKLDESGGGGTRTRKWVQTVLPSPEQVGEEVPEGVEVGYTYGTTLVHNEVGPAIWGKWVPEALASGALQCKPDPEVVAQDLEGIQAACDIGAEGWGTSSSPKLVVEFISE</sequence>